<organism evidence="4">
    <name type="scientific">Tanacetum cinerariifolium</name>
    <name type="common">Dalmatian daisy</name>
    <name type="synonym">Chrysanthemum cinerariifolium</name>
    <dbReference type="NCBI Taxonomy" id="118510"/>
    <lineage>
        <taxon>Eukaryota</taxon>
        <taxon>Viridiplantae</taxon>
        <taxon>Streptophyta</taxon>
        <taxon>Embryophyta</taxon>
        <taxon>Tracheophyta</taxon>
        <taxon>Spermatophyta</taxon>
        <taxon>Magnoliopsida</taxon>
        <taxon>eudicotyledons</taxon>
        <taxon>Gunneridae</taxon>
        <taxon>Pentapetalae</taxon>
        <taxon>asterids</taxon>
        <taxon>campanulids</taxon>
        <taxon>Asterales</taxon>
        <taxon>Asteraceae</taxon>
        <taxon>Asteroideae</taxon>
        <taxon>Anthemideae</taxon>
        <taxon>Anthemidinae</taxon>
        <taxon>Tanacetum</taxon>
    </lineage>
</organism>
<feature type="compositionally biased region" description="Low complexity" evidence="1">
    <location>
        <begin position="77"/>
        <end position="94"/>
    </location>
</feature>
<proteinExistence type="predicted"/>
<sequence length="311" mass="35362">MKEKGDQCILVGYSTQSKGYRVYNKRTRMIVESIHIRFDEIKEVSKTFVANNTSGLVPQQQKASYYDNPDPVPQRQDVSYSADADSTSAPSTHTNVHAEENNNDQAEEGEQLQDDKFTNPFCALAHEQAESSSHNIGNSNVPTFNQPQVSEYRWTKDHPLQQVRGNPSRPVQTRQKLATDPEMCMYALTVTKGYAQEEGIDFKESFTPVVRMEAVRIFIAYATHKSFLIFQMDVKMDFLNGPLKEEVYVAQPDGFVDPDHLKKVYRLRKALYGLKQAPKAWYDELSKFLISKGFTKEAEYVALSASCAQVM</sequence>
<dbReference type="InterPro" id="IPR013103">
    <property type="entry name" value="RVT_2"/>
</dbReference>
<feature type="domain" description="Reverse transcriptase Ty1/copia-type" evidence="2">
    <location>
        <begin position="169"/>
        <end position="298"/>
    </location>
</feature>
<dbReference type="Pfam" id="PF07727">
    <property type="entry name" value="RVT_2"/>
    <property type="match status" value="1"/>
</dbReference>
<dbReference type="Pfam" id="PF25597">
    <property type="entry name" value="SH3_retrovirus"/>
    <property type="match status" value="1"/>
</dbReference>
<evidence type="ECO:0000256" key="1">
    <source>
        <dbReference type="SAM" id="MobiDB-lite"/>
    </source>
</evidence>
<comment type="caution">
    <text evidence="4">The sequence shown here is derived from an EMBL/GenBank/DDBJ whole genome shotgun (WGS) entry which is preliminary data.</text>
</comment>
<name>A0A6L2L8N3_TANCI</name>
<gene>
    <name evidence="4" type="ORF">Tci_029487</name>
</gene>
<feature type="compositionally biased region" description="Acidic residues" evidence="1">
    <location>
        <begin position="101"/>
        <end position="111"/>
    </location>
</feature>
<feature type="region of interest" description="Disordered" evidence="1">
    <location>
        <begin position="59"/>
        <end position="111"/>
    </location>
</feature>
<accession>A0A6L2L8N3</accession>
<dbReference type="InterPro" id="IPR057670">
    <property type="entry name" value="SH3_retrovirus"/>
</dbReference>
<dbReference type="AlphaFoldDB" id="A0A6L2L8N3"/>
<protein>
    <submittedName>
        <fullName evidence="4">Retrovirus-related Pol polyprotein from transposon TNT 1-94</fullName>
    </submittedName>
</protein>
<evidence type="ECO:0000259" key="3">
    <source>
        <dbReference type="Pfam" id="PF25597"/>
    </source>
</evidence>
<evidence type="ECO:0000259" key="2">
    <source>
        <dbReference type="Pfam" id="PF07727"/>
    </source>
</evidence>
<dbReference type="EMBL" id="BKCJ010003843">
    <property type="protein sequence ID" value="GEU57509.1"/>
    <property type="molecule type" value="Genomic_DNA"/>
</dbReference>
<feature type="domain" description="Retroviral polymerase SH3-like" evidence="3">
    <location>
        <begin position="3"/>
        <end position="44"/>
    </location>
</feature>
<evidence type="ECO:0000313" key="4">
    <source>
        <dbReference type="EMBL" id="GEU57509.1"/>
    </source>
</evidence>
<reference evidence="4" key="1">
    <citation type="journal article" date="2019" name="Sci. Rep.">
        <title>Draft genome of Tanacetum cinerariifolium, the natural source of mosquito coil.</title>
        <authorList>
            <person name="Yamashiro T."/>
            <person name="Shiraishi A."/>
            <person name="Satake H."/>
            <person name="Nakayama K."/>
        </authorList>
    </citation>
    <scope>NUCLEOTIDE SEQUENCE</scope>
</reference>